<organism evidence="11 12">
    <name type="scientific">Deinococcus antarcticus</name>
    <dbReference type="NCBI Taxonomy" id="1298767"/>
    <lineage>
        <taxon>Bacteria</taxon>
        <taxon>Thermotogati</taxon>
        <taxon>Deinococcota</taxon>
        <taxon>Deinococci</taxon>
        <taxon>Deinococcales</taxon>
        <taxon>Deinococcaceae</taxon>
        <taxon>Deinococcus</taxon>
    </lineage>
</organism>
<proteinExistence type="predicted"/>
<dbReference type="PROSITE" id="PS50893">
    <property type="entry name" value="ABC_TRANSPORTER_2"/>
    <property type="match status" value="1"/>
</dbReference>
<dbReference type="EMBL" id="JBHRZF010000153">
    <property type="protein sequence ID" value="MFC3861648.1"/>
    <property type="molecule type" value="Genomic_DNA"/>
</dbReference>
<evidence type="ECO:0000256" key="3">
    <source>
        <dbReference type="ARBA" id="ARBA00022475"/>
    </source>
</evidence>
<dbReference type="InterPro" id="IPR027417">
    <property type="entry name" value="P-loop_NTPase"/>
</dbReference>
<sequence length="257" mass="27566">MTGPALQAEALRGGPNLLIDGLTLHLTPGERVALIGPNGSGKSTLLKLLARQLVPRGGAVYLHGQDIARLGRREAARSLGLLPQSPALPEGVSVRELVMRGRYPHRGPLAQTTGQDSQIVEQALSDTGLTHLSARDVTELSGGERQRAWIAMALAQQPRVLLLDEPTTYLDLAHAHEALSLMCRLATARDMTLLMVLHDLQQASRFATRVLALQKGRLIATGTPAEVITPAFLHATYGLHARVLPDAKTGTLLIIPE</sequence>
<protein>
    <submittedName>
        <fullName evidence="11">ABC transporter ATP-binding protein</fullName>
    </submittedName>
</protein>
<feature type="domain" description="ABC transporter" evidence="10">
    <location>
        <begin position="1"/>
        <end position="240"/>
    </location>
</feature>
<dbReference type="SUPFAM" id="SSF52540">
    <property type="entry name" value="P-loop containing nucleoside triphosphate hydrolases"/>
    <property type="match status" value="1"/>
</dbReference>
<dbReference type="SMART" id="SM00382">
    <property type="entry name" value="AAA"/>
    <property type="match status" value="1"/>
</dbReference>
<dbReference type="RefSeq" id="WP_380078753.1">
    <property type="nucleotide sequence ID" value="NZ_JBHRZF010000153.1"/>
</dbReference>
<keyword evidence="4" id="KW-0410">Iron transport</keyword>
<dbReference type="CDD" id="cd03214">
    <property type="entry name" value="ABC_Iron-Siderophores_B12_Hemin"/>
    <property type="match status" value="1"/>
</dbReference>
<comment type="caution">
    <text evidence="11">The sequence shown here is derived from an EMBL/GenBank/DDBJ whole genome shotgun (WGS) entry which is preliminary data.</text>
</comment>
<dbReference type="InterPro" id="IPR051535">
    <property type="entry name" value="Siderophore_ABC-ATPase"/>
</dbReference>
<gene>
    <name evidence="11" type="ORF">ACFOPQ_12845</name>
</gene>
<dbReference type="GO" id="GO:0005524">
    <property type="term" value="F:ATP binding"/>
    <property type="evidence" value="ECO:0007669"/>
    <property type="project" value="UniProtKB-KW"/>
</dbReference>
<dbReference type="Pfam" id="PF00005">
    <property type="entry name" value="ABC_tran"/>
    <property type="match status" value="1"/>
</dbReference>
<keyword evidence="6 11" id="KW-0067">ATP-binding</keyword>
<keyword evidence="7" id="KW-0408">Iron</keyword>
<evidence type="ECO:0000256" key="9">
    <source>
        <dbReference type="ARBA" id="ARBA00023136"/>
    </source>
</evidence>
<dbReference type="Gene3D" id="3.40.50.300">
    <property type="entry name" value="P-loop containing nucleotide triphosphate hydrolases"/>
    <property type="match status" value="1"/>
</dbReference>
<dbReference type="InterPro" id="IPR003593">
    <property type="entry name" value="AAA+_ATPase"/>
</dbReference>
<evidence type="ECO:0000259" key="10">
    <source>
        <dbReference type="PROSITE" id="PS50893"/>
    </source>
</evidence>
<keyword evidence="12" id="KW-1185">Reference proteome</keyword>
<keyword evidence="9" id="KW-0472">Membrane</keyword>
<dbReference type="PANTHER" id="PTHR42771">
    <property type="entry name" value="IRON(3+)-HYDROXAMATE IMPORT ATP-BINDING PROTEIN FHUC"/>
    <property type="match status" value="1"/>
</dbReference>
<evidence type="ECO:0000256" key="1">
    <source>
        <dbReference type="ARBA" id="ARBA00004202"/>
    </source>
</evidence>
<dbReference type="Proteomes" id="UP001595748">
    <property type="component" value="Unassembled WGS sequence"/>
</dbReference>
<accession>A0ABV8A7F3</accession>
<dbReference type="PROSITE" id="PS00211">
    <property type="entry name" value="ABC_TRANSPORTER_1"/>
    <property type="match status" value="1"/>
</dbReference>
<keyword evidence="5" id="KW-0547">Nucleotide-binding</keyword>
<keyword evidence="8" id="KW-0406">Ion transport</keyword>
<evidence type="ECO:0000256" key="5">
    <source>
        <dbReference type="ARBA" id="ARBA00022741"/>
    </source>
</evidence>
<reference evidence="12" key="1">
    <citation type="journal article" date="2019" name="Int. J. Syst. Evol. Microbiol.">
        <title>The Global Catalogue of Microorganisms (GCM) 10K type strain sequencing project: providing services to taxonomists for standard genome sequencing and annotation.</title>
        <authorList>
            <consortium name="The Broad Institute Genomics Platform"/>
            <consortium name="The Broad Institute Genome Sequencing Center for Infectious Disease"/>
            <person name="Wu L."/>
            <person name="Ma J."/>
        </authorList>
    </citation>
    <scope>NUCLEOTIDE SEQUENCE [LARGE SCALE GENOMIC DNA]</scope>
    <source>
        <strain evidence="12">CCTCC AB 2013263</strain>
    </source>
</reference>
<evidence type="ECO:0000256" key="6">
    <source>
        <dbReference type="ARBA" id="ARBA00022840"/>
    </source>
</evidence>
<dbReference type="InterPro" id="IPR017871">
    <property type="entry name" value="ABC_transporter-like_CS"/>
</dbReference>
<dbReference type="PANTHER" id="PTHR42771:SF2">
    <property type="entry name" value="IRON(3+)-HYDROXAMATE IMPORT ATP-BINDING PROTEIN FHUC"/>
    <property type="match status" value="1"/>
</dbReference>
<name>A0ABV8A7F3_9DEIO</name>
<dbReference type="InterPro" id="IPR003439">
    <property type="entry name" value="ABC_transporter-like_ATP-bd"/>
</dbReference>
<keyword evidence="3" id="KW-1003">Cell membrane</keyword>
<comment type="subcellular location">
    <subcellularLocation>
        <location evidence="1">Cell membrane</location>
        <topology evidence="1">Peripheral membrane protein</topology>
    </subcellularLocation>
</comment>
<keyword evidence="2" id="KW-0813">Transport</keyword>
<evidence type="ECO:0000313" key="12">
    <source>
        <dbReference type="Proteomes" id="UP001595748"/>
    </source>
</evidence>
<evidence type="ECO:0000256" key="2">
    <source>
        <dbReference type="ARBA" id="ARBA00022448"/>
    </source>
</evidence>
<evidence type="ECO:0000256" key="8">
    <source>
        <dbReference type="ARBA" id="ARBA00023065"/>
    </source>
</evidence>
<evidence type="ECO:0000256" key="7">
    <source>
        <dbReference type="ARBA" id="ARBA00023004"/>
    </source>
</evidence>
<evidence type="ECO:0000256" key="4">
    <source>
        <dbReference type="ARBA" id="ARBA00022496"/>
    </source>
</evidence>
<evidence type="ECO:0000313" key="11">
    <source>
        <dbReference type="EMBL" id="MFC3861648.1"/>
    </source>
</evidence>